<comment type="caution">
    <text evidence="2">The sequence shown here is derived from an EMBL/GenBank/DDBJ whole genome shotgun (WGS) entry which is preliminary data.</text>
</comment>
<dbReference type="Proteomes" id="UP000325902">
    <property type="component" value="Unassembled WGS sequence"/>
</dbReference>
<name>A0A5N5DUB6_9PEZI</name>
<accession>A0A5N5DUB6</accession>
<protein>
    <recommendedName>
        <fullName evidence="4">F-box domain-containing protein</fullName>
    </recommendedName>
</protein>
<reference evidence="2 3" key="1">
    <citation type="journal article" date="2019" name="Sci. Rep.">
        <title>A multi-omics analysis of the grapevine pathogen Lasiodiplodia theobromae reveals that temperature affects the expression of virulence- and pathogenicity-related genes.</title>
        <authorList>
            <person name="Felix C."/>
            <person name="Meneses R."/>
            <person name="Goncalves M.F.M."/>
            <person name="Tilleman L."/>
            <person name="Duarte A.S."/>
            <person name="Jorrin-Novo J.V."/>
            <person name="Van de Peer Y."/>
            <person name="Deforce D."/>
            <person name="Van Nieuwerburgh F."/>
            <person name="Esteves A.C."/>
            <person name="Alves A."/>
        </authorList>
    </citation>
    <scope>NUCLEOTIDE SEQUENCE [LARGE SCALE GENOMIC DNA]</scope>
    <source>
        <strain evidence="2 3">LA-SOL3</strain>
    </source>
</reference>
<proteinExistence type="predicted"/>
<keyword evidence="3" id="KW-1185">Reference proteome</keyword>
<dbReference type="OrthoDB" id="2997776at2759"/>
<gene>
    <name evidence="2" type="ORF">DBV05_g954</name>
</gene>
<feature type="compositionally biased region" description="Acidic residues" evidence="1">
    <location>
        <begin position="370"/>
        <end position="387"/>
    </location>
</feature>
<sequence length="387" mass="45329">MTSRAPPIESRRCPPLPIEVWVRIISCISNSNVIPHVWLSCRRVSRVVRAATEEAFLHRHLKPRTHIRFRDLGMVRDSGGWKHYLGLTLEFDRLSEDRTRAIFSNKNAIEEDDGGDGEEEEEIERALTARWRSAMMLYQGNGDGCRNDLPPYTIAVRQIVNDTELPGLEIDYEKREMSFDWRAMFDRLFGEEAYAMKLNSQLRGDAEQSKATEVQKSIKAGATELFHGISQMMRIVAERERLAYRDARRLRIRRWYKKHENYELSQDYFDHDYQERQKLKDLRVARKYDIYDADSEDEGFQDENEGEAYDQGMGFSRFDIGDPHDVDAFADWEEEQDEEHEFGNMDNAFEEWLRTSLPPTNMNEQLPDISDSEGSYEDSTDAEEAQH</sequence>
<dbReference type="EMBL" id="VCHE01000003">
    <property type="protein sequence ID" value="KAB2580542.1"/>
    <property type="molecule type" value="Genomic_DNA"/>
</dbReference>
<dbReference type="AlphaFoldDB" id="A0A5N5DUB6"/>
<feature type="region of interest" description="Disordered" evidence="1">
    <location>
        <begin position="336"/>
        <end position="387"/>
    </location>
</feature>
<organism evidence="2 3">
    <name type="scientific">Lasiodiplodia theobromae</name>
    <dbReference type="NCBI Taxonomy" id="45133"/>
    <lineage>
        <taxon>Eukaryota</taxon>
        <taxon>Fungi</taxon>
        <taxon>Dikarya</taxon>
        <taxon>Ascomycota</taxon>
        <taxon>Pezizomycotina</taxon>
        <taxon>Dothideomycetes</taxon>
        <taxon>Dothideomycetes incertae sedis</taxon>
        <taxon>Botryosphaeriales</taxon>
        <taxon>Botryosphaeriaceae</taxon>
        <taxon>Lasiodiplodia</taxon>
    </lineage>
</organism>
<evidence type="ECO:0008006" key="4">
    <source>
        <dbReference type="Google" id="ProtNLM"/>
    </source>
</evidence>
<evidence type="ECO:0000313" key="2">
    <source>
        <dbReference type="EMBL" id="KAB2580542.1"/>
    </source>
</evidence>
<evidence type="ECO:0000256" key="1">
    <source>
        <dbReference type="SAM" id="MobiDB-lite"/>
    </source>
</evidence>
<evidence type="ECO:0000313" key="3">
    <source>
        <dbReference type="Proteomes" id="UP000325902"/>
    </source>
</evidence>